<feature type="domain" description="dUTPase-like" evidence="1">
    <location>
        <begin position="110"/>
        <end position="195"/>
    </location>
</feature>
<dbReference type="Gene3D" id="2.70.40.10">
    <property type="match status" value="1"/>
</dbReference>
<protein>
    <recommendedName>
        <fullName evidence="1">dUTPase-like domain-containing protein</fullName>
    </recommendedName>
</protein>
<dbReference type="EMBL" id="MN739825">
    <property type="protein sequence ID" value="QHT27612.1"/>
    <property type="molecule type" value="Genomic_DNA"/>
</dbReference>
<evidence type="ECO:0000259" key="1">
    <source>
        <dbReference type="Pfam" id="PF00692"/>
    </source>
</evidence>
<sequence length="196" mass="21771">MSEFGNDNVMDKLSKKYGSFMFLKVYVDVDVDDGGDVDVKKSYADHIFKHNAKVFSEDEPFFDSGFDLFFPGVDGYVCGGLPAVNKIDFKVKCSASILYKDGSEYVSGYILFPRSSLSKTPLRLANSVGVIDSGYRGNIIGMFDCRCDQYNINYMDRLLQICAPTMCPIYVELVEKENDLGMMSSRGDGGFGSTGR</sequence>
<reference evidence="2" key="1">
    <citation type="journal article" date="2020" name="Nature">
        <title>Giant virus diversity and host interactions through global metagenomics.</title>
        <authorList>
            <person name="Schulz F."/>
            <person name="Roux S."/>
            <person name="Paez-Espino D."/>
            <person name="Jungbluth S."/>
            <person name="Walsh D.A."/>
            <person name="Denef V.J."/>
            <person name="McMahon K.D."/>
            <person name="Konstantinidis K.T."/>
            <person name="Eloe-Fadrosh E.A."/>
            <person name="Kyrpides N.C."/>
            <person name="Woyke T."/>
        </authorList>
    </citation>
    <scope>NUCLEOTIDE SEQUENCE</scope>
    <source>
        <strain evidence="2">GVMAG-M-3300023179-33</strain>
    </source>
</reference>
<organism evidence="2">
    <name type="scientific">viral metagenome</name>
    <dbReference type="NCBI Taxonomy" id="1070528"/>
    <lineage>
        <taxon>unclassified sequences</taxon>
        <taxon>metagenomes</taxon>
        <taxon>organismal metagenomes</taxon>
    </lineage>
</organism>
<dbReference type="InterPro" id="IPR029054">
    <property type="entry name" value="dUTPase-like"/>
</dbReference>
<evidence type="ECO:0000313" key="2">
    <source>
        <dbReference type="EMBL" id="QHT27612.1"/>
    </source>
</evidence>
<dbReference type="SUPFAM" id="SSF51283">
    <property type="entry name" value="dUTPase-like"/>
    <property type="match status" value="1"/>
</dbReference>
<proteinExistence type="predicted"/>
<name>A0A6C0EFS7_9ZZZZ</name>
<dbReference type="InterPro" id="IPR036157">
    <property type="entry name" value="dUTPase-like_sf"/>
</dbReference>
<dbReference type="Pfam" id="PF00692">
    <property type="entry name" value="dUTPase"/>
    <property type="match status" value="1"/>
</dbReference>
<accession>A0A6C0EFS7</accession>
<dbReference type="AlphaFoldDB" id="A0A6C0EFS7"/>